<dbReference type="InterPro" id="IPR029044">
    <property type="entry name" value="Nucleotide-diphossugar_trans"/>
</dbReference>
<feature type="domain" description="Chitin synthase N-terminal" evidence="13">
    <location>
        <begin position="150"/>
        <end position="210"/>
    </location>
</feature>
<dbReference type="Pfam" id="PF08407">
    <property type="entry name" value="Chitin_synth_1N"/>
    <property type="match status" value="2"/>
</dbReference>
<dbReference type="GO" id="GO:0071555">
    <property type="term" value="P:cell wall organization"/>
    <property type="evidence" value="ECO:0007669"/>
    <property type="project" value="UniProtKB-KW"/>
</dbReference>
<dbReference type="Pfam" id="PF01644">
    <property type="entry name" value="Chitin_synth_1"/>
    <property type="match status" value="3"/>
</dbReference>
<evidence type="ECO:0000256" key="11">
    <source>
        <dbReference type="SAM" id="MobiDB-lite"/>
    </source>
</evidence>
<keyword evidence="6 12" id="KW-0812">Transmembrane</keyword>
<evidence type="ECO:0000256" key="8">
    <source>
        <dbReference type="ARBA" id="ARBA00023136"/>
    </source>
</evidence>
<evidence type="ECO:0000256" key="3">
    <source>
        <dbReference type="ARBA" id="ARBA00022475"/>
    </source>
</evidence>
<evidence type="ECO:0000256" key="1">
    <source>
        <dbReference type="ARBA" id="ARBA00004651"/>
    </source>
</evidence>
<feature type="compositionally biased region" description="Pro residues" evidence="11">
    <location>
        <begin position="879"/>
        <end position="888"/>
    </location>
</feature>
<name>A0A1Y2CPG6_9FUNG</name>
<dbReference type="SUPFAM" id="SSF53448">
    <property type="entry name" value="Nucleotide-diphospho-sugar transferases"/>
    <property type="match status" value="1"/>
</dbReference>
<evidence type="ECO:0000256" key="4">
    <source>
        <dbReference type="ARBA" id="ARBA00022676"/>
    </source>
</evidence>
<sequence>MSEQAESAKQSDYLLEEQIANSTTPSYTTASSTSFTATPSSFATRNSSLQRTPSNLYRSPSLLHQSSYTTLNLAQNNQPYPSPPPPLIDAPINNSHHSHSTHQLFGTFPNHQAYDLSTQPRTLGYGSQSAYYQLPYVPLSPRPTRLVPTEVVLTDGEFILDIPLSDEYTSKVKYTEGNEFTNIRYSAVTSKPDDFHKAFSLRQTEMIRKTKIAVVCTMYNEDDQLFTKTMSAVMDNIAYLCSLKGRKGWGEHSWRDIVVCIVSDGVKPCNPRTLDVLAAMGCYMDGLTRSQVNGKQVEAHMFEFTTQVRIDTRLEPEFTSHESNKRYTPLRSVPITKRSSIIAFERNSNVAGACGEIAVELGRGWKNLANPLVAVQNFEYKMSNILDKPLESVFGYISVLPGAFSAYRYAALQEKPLESYFKGEALHAGHDFGKPNVSQSNMYLAEDRILCFELVMKRDKRYILKYVKSAKAETDVPTELPDLLKQRRRWFNGSFFASVFAVQNVFRIFTSGHTFLRKIVLLVETLYNAINLVYSWFSIASIYICFYFMFNIASTTEMAACNNAVVDNPSSDPFYPYGAAVSNALRGIYIASFITMVVASLGNNPSKVKPLLILIAVVFALCMALMLALVFFTVYSNVKTIPNDVSGIKGFMDYVPTNANFSDLLLSLFCTYVLYIISSMMFLDPWHPFTCLLQYLLMTPAFSNMFMVYAFCNIHDISWGTKGQDSVSTAPAIQSRQNDAGRQVATTNVPAPDYANELNKLRDMANEIRDPHAVTELQIQHKTSDDHFKAYRTYVLMWWFLSNFALVYILTDDFIIRIMSKPGRANPFLVFLLWSVAGLTGKPSSQMQSKSTASSNSSHSRPPSILLTPPTPAYNQENDPPPPPPPPHTTTIDIAASVSTDPPGPGKFCLHRALSGLKKPKTVRTNVILPGGKFVVEHPVSSEYMALVKEREGKEFTHLRYTAVTTDPNDFVGRYSLRQKAYGRKTRIAVVCTMYNEDQTLFSRTLAAVMDNIAYLCSGTHQGWNESSWQEIVVVVVSDGAAQVNHDTLHVLSIMGIYNHGIPHASVNGVPTRAHLFEFTTQVRVDRHLNAHFSGSQPQTFLDRPAMPMQMIFLLKEKNAKKINSHRWFFNAVCEELDPEVCILVDVGTKPSRKSFYHLYRAFERDQNVAGACGEITVDLGRWGENLLNPLVAVQNFEYKMSNILDKPLESMFGYISVLPGAFSAYRYDALKAVHWKPISKANDCTTSMKFSSTDHTSVKRICISRKTVSSALSLSTKKANLMS</sequence>
<keyword evidence="7 12" id="KW-1133">Transmembrane helix</keyword>
<feature type="transmembrane region" description="Helical" evidence="12">
    <location>
        <begin position="529"/>
        <end position="550"/>
    </location>
</feature>
<feature type="transmembrane region" description="Helical" evidence="12">
    <location>
        <begin position="574"/>
        <end position="599"/>
    </location>
</feature>
<keyword evidence="3" id="KW-1003">Cell membrane</keyword>
<keyword evidence="9" id="KW-0961">Cell wall biogenesis/degradation</keyword>
<evidence type="ECO:0000256" key="10">
    <source>
        <dbReference type="ARBA" id="ARBA00024009"/>
    </source>
</evidence>
<dbReference type="PANTHER" id="PTHR22914:SF9">
    <property type="entry name" value="CHITIN SYNTHASE 1"/>
    <property type="match status" value="1"/>
</dbReference>
<feature type="compositionally biased region" description="Low complexity" evidence="11">
    <location>
        <begin position="22"/>
        <end position="44"/>
    </location>
</feature>
<accession>A0A1Y2CPG6</accession>
<dbReference type="InterPro" id="IPR004835">
    <property type="entry name" value="Chitin_synth"/>
</dbReference>
<evidence type="ECO:0000256" key="5">
    <source>
        <dbReference type="ARBA" id="ARBA00022679"/>
    </source>
</evidence>
<gene>
    <name evidence="14" type="ORF">BCR33DRAFT_735065</name>
</gene>
<evidence type="ECO:0000256" key="12">
    <source>
        <dbReference type="SAM" id="Phobius"/>
    </source>
</evidence>
<keyword evidence="15" id="KW-1185">Reference proteome</keyword>
<dbReference type="GO" id="GO:0006031">
    <property type="term" value="P:chitin biosynthetic process"/>
    <property type="evidence" value="ECO:0007669"/>
    <property type="project" value="TreeGrafter"/>
</dbReference>
<feature type="transmembrane region" description="Helical" evidence="12">
    <location>
        <begin position="791"/>
        <end position="811"/>
    </location>
</feature>
<keyword evidence="5" id="KW-0808">Transferase</keyword>
<dbReference type="InterPro" id="IPR013616">
    <property type="entry name" value="Chitin_synth_N"/>
</dbReference>
<dbReference type="STRING" id="329046.A0A1Y2CPG6"/>
<feature type="region of interest" description="Disordered" evidence="11">
    <location>
        <begin position="73"/>
        <end position="102"/>
    </location>
</feature>
<feature type="compositionally biased region" description="Polar residues" evidence="11">
    <location>
        <begin position="1"/>
        <end position="10"/>
    </location>
</feature>
<proteinExistence type="predicted"/>
<dbReference type="Proteomes" id="UP000193642">
    <property type="component" value="Unassembled WGS sequence"/>
</dbReference>
<dbReference type="EMBL" id="MCGO01000010">
    <property type="protein sequence ID" value="ORY48846.1"/>
    <property type="molecule type" value="Genomic_DNA"/>
</dbReference>
<reference evidence="14 15" key="1">
    <citation type="submission" date="2016-07" db="EMBL/GenBank/DDBJ databases">
        <title>Pervasive Adenine N6-methylation of Active Genes in Fungi.</title>
        <authorList>
            <consortium name="DOE Joint Genome Institute"/>
            <person name="Mondo S.J."/>
            <person name="Dannebaum R.O."/>
            <person name="Kuo R.C."/>
            <person name="Labutti K."/>
            <person name="Haridas S."/>
            <person name="Kuo A."/>
            <person name="Salamov A."/>
            <person name="Ahrendt S.R."/>
            <person name="Lipzen A."/>
            <person name="Sullivan W."/>
            <person name="Andreopoulos W.B."/>
            <person name="Clum A."/>
            <person name="Lindquist E."/>
            <person name="Daum C."/>
            <person name="Ramamoorthy G.K."/>
            <person name="Gryganskyi A."/>
            <person name="Culley D."/>
            <person name="Magnuson J.K."/>
            <person name="James T.Y."/>
            <person name="O'Malley M.A."/>
            <person name="Stajich J.E."/>
            <person name="Spatafora J.W."/>
            <person name="Visel A."/>
            <person name="Grigoriev I.V."/>
        </authorList>
    </citation>
    <scope>NUCLEOTIDE SEQUENCE [LARGE SCALE GENOMIC DNA]</scope>
    <source>
        <strain evidence="14 15">JEL800</strain>
    </source>
</reference>
<comment type="subcellular location">
    <subcellularLocation>
        <location evidence="1">Cell membrane</location>
        <topology evidence="1">Multi-pass membrane protein</topology>
    </subcellularLocation>
</comment>
<feature type="transmembrane region" description="Helical" evidence="12">
    <location>
        <begin position="664"/>
        <end position="683"/>
    </location>
</feature>
<evidence type="ECO:0000256" key="9">
    <source>
        <dbReference type="ARBA" id="ARBA00023316"/>
    </source>
</evidence>
<organism evidence="14 15">
    <name type="scientific">Rhizoclosmatium globosum</name>
    <dbReference type="NCBI Taxonomy" id="329046"/>
    <lineage>
        <taxon>Eukaryota</taxon>
        <taxon>Fungi</taxon>
        <taxon>Fungi incertae sedis</taxon>
        <taxon>Chytridiomycota</taxon>
        <taxon>Chytridiomycota incertae sedis</taxon>
        <taxon>Chytridiomycetes</taxon>
        <taxon>Chytridiales</taxon>
        <taxon>Chytriomycetaceae</taxon>
        <taxon>Rhizoclosmatium</taxon>
    </lineage>
</organism>
<feature type="compositionally biased region" description="Polar residues" evidence="11">
    <location>
        <begin position="45"/>
        <end position="59"/>
    </location>
</feature>
<feature type="domain" description="Chitin synthase N-terminal" evidence="13">
    <location>
        <begin position="925"/>
        <end position="986"/>
    </location>
</feature>
<comment type="caution">
    <text evidence="14">The sequence shown here is derived from an EMBL/GenBank/DDBJ whole genome shotgun (WGS) entry which is preliminary data.</text>
</comment>
<feature type="region of interest" description="Disordered" evidence="11">
    <location>
        <begin position="1"/>
        <end position="59"/>
    </location>
</feature>
<feature type="compositionally biased region" description="Low complexity" evidence="11">
    <location>
        <begin position="843"/>
        <end position="864"/>
    </location>
</feature>
<dbReference type="PANTHER" id="PTHR22914">
    <property type="entry name" value="CHITIN SYNTHASE"/>
    <property type="match status" value="1"/>
</dbReference>
<feature type="region of interest" description="Disordered" evidence="11">
    <location>
        <begin position="842"/>
        <end position="897"/>
    </location>
</feature>
<feature type="transmembrane region" description="Helical" evidence="12">
    <location>
        <begin position="611"/>
        <end position="635"/>
    </location>
</feature>
<keyword evidence="8 12" id="KW-0472">Membrane</keyword>
<dbReference type="GO" id="GO:0004100">
    <property type="term" value="F:chitin synthase activity"/>
    <property type="evidence" value="ECO:0007669"/>
    <property type="project" value="UniProtKB-EC"/>
</dbReference>
<dbReference type="GO" id="GO:0030428">
    <property type="term" value="C:cell septum"/>
    <property type="evidence" value="ECO:0007669"/>
    <property type="project" value="TreeGrafter"/>
</dbReference>
<evidence type="ECO:0000313" key="15">
    <source>
        <dbReference type="Proteomes" id="UP000193642"/>
    </source>
</evidence>
<evidence type="ECO:0000256" key="2">
    <source>
        <dbReference type="ARBA" id="ARBA00012543"/>
    </source>
</evidence>
<dbReference type="EC" id="2.4.1.16" evidence="2"/>
<evidence type="ECO:0000313" key="14">
    <source>
        <dbReference type="EMBL" id="ORY48846.1"/>
    </source>
</evidence>
<dbReference type="OrthoDB" id="26569at2759"/>
<dbReference type="GO" id="GO:0005886">
    <property type="term" value="C:plasma membrane"/>
    <property type="evidence" value="ECO:0007669"/>
    <property type="project" value="UniProtKB-SubCell"/>
</dbReference>
<evidence type="ECO:0000256" key="7">
    <source>
        <dbReference type="ARBA" id="ARBA00022989"/>
    </source>
</evidence>
<comment type="function">
    <text evidence="10">Polymerizes chitin, a structural polymer of the cell wall and septum, by transferring the sugar moiety of UDP-GlcNAc to the non-reducing end of the growing chitin polymer.</text>
</comment>
<feature type="transmembrane region" description="Helical" evidence="12">
    <location>
        <begin position="692"/>
        <end position="711"/>
    </location>
</feature>
<evidence type="ECO:0000259" key="13">
    <source>
        <dbReference type="Pfam" id="PF08407"/>
    </source>
</evidence>
<protein>
    <recommendedName>
        <fullName evidence="2">chitin synthase</fullName>
        <ecNumber evidence="2">2.4.1.16</ecNumber>
    </recommendedName>
</protein>
<keyword evidence="4" id="KW-0328">Glycosyltransferase</keyword>
<evidence type="ECO:0000256" key="6">
    <source>
        <dbReference type="ARBA" id="ARBA00022692"/>
    </source>
</evidence>